<feature type="domain" description="SAM" evidence="6">
    <location>
        <begin position="1032"/>
        <end position="1101"/>
    </location>
</feature>
<evidence type="ECO:0000256" key="5">
    <source>
        <dbReference type="SAM" id="MobiDB-lite"/>
    </source>
</evidence>
<feature type="domain" description="SAM" evidence="6">
    <location>
        <begin position="952"/>
        <end position="1008"/>
    </location>
</feature>
<keyword evidence="8" id="KW-1185">Reference proteome</keyword>
<accession>A0A9P0CL84</accession>
<evidence type="ECO:0000256" key="2">
    <source>
        <dbReference type="ARBA" id="ARBA00022737"/>
    </source>
</evidence>
<organism evidence="7 8">
    <name type="scientific">Psylliodes chrysocephalus</name>
    <dbReference type="NCBI Taxonomy" id="3402493"/>
    <lineage>
        <taxon>Eukaryota</taxon>
        <taxon>Metazoa</taxon>
        <taxon>Ecdysozoa</taxon>
        <taxon>Arthropoda</taxon>
        <taxon>Hexapoda</taxon>
        <taxon>Insecta</taxon>
        <taxon>Pterygota</taxon>
        <taxon>Neoptera</taxon>
        <taxon>Endopterygota</taxon>
        <taxon>Coleoptera</taxon>
        <taxon>Polyphaga</taxon>
        <taxon>Cucujiformia</taxon>
        <taxon>Chrysomeloidea</taxon>
        <taxon>Chrysomelidae</taxon>
        <taxon>Galerucinae</taxon>
        <taxon>Alticini</taxon>
        <taxon>Psylliodes</taxon>
    </lineage>
</organism>
<protein>
    <recommendedName>
        <fullName evidence="6">SAM domain-containing protein</fullName>
    </recommendedName>
</protein>
<dbReference type="AlphaFoldDB" id="A0A9P0CL84"/>
<feature type="region of interest" description="Disordered" evidence="5">
    <location>
        <begin position="510"/>
        <end position="555"/>
    </location>
</feature>
<dbReference type="EMBL" id="OV651823">
    <property type="protein sequence ID" value="CAH1101199.1"/>
    <property type="molecule type" value="Genomic_DNA"/>
</dbReference>
<evidence type="ECO:0000313" key="8">
    <source>
        <dbReference type="Proteomes" id="UP001153636"/>
    </source>
</evidence>
<dbReference type="OrthoDB" id="2132119at2759"/>
<dbReference type="FunFam" id="1.10.150.50:FF:000002">
    <property type="entry name" value="PTPRF interacting protein alpha 1"/>
    <property type="match status" value="1"/>
</dbReference>
<feature type="compositionally biased region" description="Low complexity" evidence="5">
    <location>
        <begin position="516"/>
        <end position="532"/>
    </location>
</feature>
<dbReference type="GO" id="GO:0048786">
    <property type="term" value="C:presynaptic active zone"/>
    <property type="evidence" value="ECO:0007669"/>
    <property type="project" value="TreeGrafter"/>
</dbReference>
<dbReference type="Pfam" id="PF25526">
    <property type="entry name" value="LIP-1"/>
    <property type="match status" value="1"/>
</dbReference>
<dbReference type="InterPro" id="IPR001660">
    <property type="entry name" value="SAM"/>
</dbReference>
<evidence type="ECO:0000259" key="6">
    <source>
        <dbReference type="PROSITE" id="PS50105"/>
    </source>
</evidence>
<dbReference type="Gene3D" id="1.10.287.1490">
    <property type="match status" value="1"/>
</dbReference>
<dbReference type="InterPro" id="IPR029515">
    <property type="entry name" value="Liprin"/>
</dbReference>
<dbReference type="InterPro" id="IPR037620">
    <property type="entry name" value="LIP-1_SAM_1"/>
</dbReference>
<feature type="region of interest" description="Disordered" evidence="5">
    <location>
        <begin position="724"/>
        <end position="752"/>
    </location>
</feature>
<dbReference type="Pfam" id="PF07647">
    <property type="entry name" value="SAM_2"/>
    <property type="match status" value="1"/>
</dbReference>
<dbReference type="FunFam" id="1.10.150.50:FF:000004">
    <property type="entry name" value="PTPRF interacting protein alpha 1"/>
    <property type="match status" value="1"/>
</dbReference>
<dbReference type="Gene3D" id="1.10.150.50">
    <property type="entry name" value="Transcription Factor, Ets-1"/>
    <property type="match status" value="3"/>
</dbReference>
<feature type="region of interest" description="Disordered" evidence="5">
    <location>
        <begin position="196"/>
        <end position="223"/>
    </location>
</feature>
<dbReference type="InterPro" id="IPR057892">
    <property type="entry name" value="LIP-1_CC2"/>
</dbReference>
<proteinExistence type="inferred from homology"/>
<dbReference type="InterPro" id="IPR037621">
    <property type="entry name" value="LIP-1_SAM_2"/>
</dbReference>
<gene>
    <name evidence="7" type="ORF">PSYICH_LOCUS2419</name>
</gene>
<dbReference type="PANTHER" id="PTHR12587">
    <property type="entry name" value="LAR INTERACTING PROTEIN LIP -RELATED PROTEIN"/>
    <property type="match status" value="1"/>
</dbReference>
<dbReference type="CDD" id="cd09568">
    <property type="entry name" value="SAM_liprin-alpha1_2_3_4_repeat3"/>
    <property type="match status" value="1"/>
</dbReference>
<dbReference type="Pfam" id="PF00536">
    <property type="entry name" value="SAM_1"/>
    <property type="match status" value="1"/>
</dbReference>
<evidence type="ECO:0000256" key="1">
    <source>
        <dbReference type="ARBA" id="ARBA00007026"/>
    </source>
</evidence>
<keyword evidence="2" id="KW-0677">Repeat</keyword>
<dbReference type="CDD" id="cd09565">
    <property type="entry name" value="SAM_liprin-alpha1_2_3_4_repeat2"/>
    <property type="match status" value="1"/>
</dbReference>
<dbReference type="InterPro" id="IPR013761">
    <property type="entry name" value="SAM/pointed_sf"/>
</dbReference>
<dbReference type="InterPro" id="IPR037622">
    <property type="entry name" value="LIP-1_SAM_3"/>
</dbReference>
<dbReference type="PROSITE" id="PS50105">
    <property type="entry name" value="SAM_DOMAIN"/>
    <property type="match status" value="3"/>
</dbReference>
<dbReference type="SUPFAM" id="SSF47769">
    <property type="entry name" value="SAM/Pointed domain"/>
    <property type="match status" value="3"/>
</dbReference>
<sequence>MWNMMCDVMPTISEDSISQRSSQFSGEDANFEQLMVSMLDERDKLMDSLRETQERLGETEIKLQDTEKERDSLQRQIAANLPQEFATLTKELNAAREHLLEREEEISELKAERNNTRLLLEHLECLVSRHERSLRMTVVKRQAAAQSGVSSEVEVLKALKSLFEHHKALDEKVRERLRVALERNSTLEEELASTKEELQQFKQGGVPTSASSNEEKPKENGQLEVGDQMITINNKTGEISNWQRRVAETQNRVAELEENLAKAQKELLKAQDTNSKLQRDLRENVAQKEDQEERIATLEKRYLNAQRESTSLHDLNEKLEQELQHKEAQIKLHEEKIAAIQEKLELAEQKLAQYSKLPEIEEQLKQRMEALTQVRPQAQERHGSAEDRIQRLEANLDEKNAELIRLNQRLKMNEDHNSRLSSTVDKLLSESNDRLQEHLKERMHALQEKNGLTQELEKTRKMLEDLDGQKSDIMKELAKSRLEIDNVKRQMLQQEISYNIQQTDALTRSLSPNAVDPSSFSRSASHSSFDSHSLPRRATKSRTPIEEDPKLPFGSRSMTEHEWEKLQQAHVLANVQQAFDVSSDAEGDDAESIFSTQDILSPDGPTDAQTLAMMLQEQLDAINNEIRLIQEEKQNTEARAEELESRVGSMEHVNLLTRGRSLERQSPPLQLDHLSVEMLADEMHLGDCSNDGGASPLTARHLRLERVAQALAHSQEELRSMFRHGQTHTPPSPLSSRHSSQESLHKNTLSGLPRDMSSAAAVAAAAAAQKKKGLKSSLGRFFSKKEKVKGKEASGQDSNISYNQGSIGMPDGDISDGMSISAKVVHKGEFERKQKKKDRDYRHELLAEAMKAGTPFALWNGPTIVAWLELWVGMPAWYVAACRANVKSGAIMSALSDTEIQREIGISNPLHRLKLRLAIQEMVSLTSPSAPKTSRTTLAFGDMNHEWIGNSWLPALGLPQYRTTFMECLVDARMLDHLTKKDLRGQLKMVDGFHRTSLHYGISCLKRLNFDRHALEDRRKNSENSSTDVLVWSNERLIKWVASIGLKDYANNLEESGVHGALIALDESFDADSMALALQIPTQNTQARQNLKIEYVNLLSVATDRRPQDIQS</sequence>
<feature type="compositionally biased region" description="Polar residues" evidence="5">
    <location>
        <begin position="200"/>
        <end position="212"/>
    </location>
</feature>
<dbReference type="SMART" id="SM00454">
    <property type="entry name" value="SAM"/>
    <property type="match status" value="3"/>
</dbReference>
<dbReference type="PANTHER" id="PTHR12587:SF20">
    <property type="entry name" value="LIPRIN-ALPHA, ISOFORM E"/>
    <property type="match status" value="1"/>
</dbReference>
<feature type="coiled-coil region" evidence="4">
    <location>
        <begin position="232"/>
        <end position="490"/>
    </location>
</feature>
<name>A0A9P0CL84_9CUCU</name>
<keyword evidence="3 4" id="KW-0175">Coiled coil</keyword>
<dbReference type="GO" id="GO:0005737">
    <property type="term" value="C:cytoplasm"/>
    <property type="evidence" value="ECO:0007669"/>
    <property type="project" value="UniProtKB-ARBA"/>
</dbReference>
<dbReference type="GO" id="GO:0050808">
    <property type="term" value="P:synapse organization"/>
    <property type="evidence" value="ECO:0007669"/>
    <property type="project" value="TreeGrafter"/>
</dbReference>
<dbReference type="Proteomes" id="UP001153636">
    <property type="component" value="Chromosome 11"/>
</dbReference>
<dbReference type="CDD" id="cd09562">
    <property type="entry name" value="SAM_liprin-alpha1_2_3_4_repeat1"/>
    <property type="match status" value="1"/>
</dbReference>
<evidence type="ECO:0000313" key="7">
    <source>
        <dbReference type="EMBL" id="CAH1101199.1"/>
    </source>
</evidence>
<evidence type="ECO:0000256" key="3">
    <source>
        <dbReference type="ARBA" id="ARBA00023054"/>
    </source>
</evidence>
<comment type="similarity">
    <text evidence="1">Belongs to the liprin family. Liprin-alpha subfamily.</text>
</comment>
<reference evidence="7" key="1">
    <citation type="submission" date="2022-01" db="EMBL/GenBank/DDBJ databases">
        <authorList>
            <person name="King R."/>
        </authorList>
    </citation>
    <scope>NUCLEOTIDE SEQUENCE</scope>
</reference>
<feature type="coiled-coil region" evidence="4">
    <location>
        <begin position="35"/>
        <end position="126"/>
    </location>
</feature>
<evidence type="ECO:0000256" key="4">
    <source>
        <dbReference type="SAM" id="Coils"/>
    </source>
</evidence>
<feature type="coiled-coil region" evidence="4">
    <location>
        <begin position="612"/>
        <end position="653"/>
    </location>
</feature>
<feature type="domain" description="SAM" evidence="6">
    <location>
        <begin position="859"/>
        <end position="925"/>
    </location>
</feature>